<comment type="caution">
    <text evidence="1">The sequence shown here is derived from an EMBL/GenBank/DDBJ whole genome shotgun (WGS) entry which is preliminary data.</text>
</comment>
<dbReference type="Pfam" id="PF01244">
    <property type="entry name" value="Peptidase_M19"/>
    <property type="match status" value="1"/>
</dbReference>
<accession>A0ABS6UQG2</accession>
<protein>
    <submittedName>
        <fullName evidence="1">Dipeptidase</fullName>
    </submittedName>
</protein>
<evidence type="ECO:0000313" key="2">
    <source>
        <dbReference type="Proteomes" id="UP000694287"/>
    </source>
</evidence>
<reference evidence="1 2" key="1">
    <citation type="submission" date="2020-11" db="EMBL/GenBank/DDBJ databases">
        <title>Pseudonocardia abyssalis sp. nov. and Pseudonocardia oceani sp. nov., description and phylogenomic analysis of two novel actinomycetes isolated from the deep Southern Ocean.</title>
        <authorList>
            <person name="Parra J."/>
        </authorList>
    </citation>
    <scope>NUCLEOTIDE SEQUENCE [LARGE SCALE GENOMIC DNA]</scope>
    <source>
        <strain evidence="1 2">KRD-168</strain>
    </source>
</reference>
<dbReference type="Proteomes" id="UP000694287">
    <property type="component" value="Unassembled WGS sequence"/>
</dbReference>
<dbReference type="PANTHER" id="PTHR10443:SF12">
    <property type="entry name" value="DIPEPTIDASE"/>
    <property type="match status" value="1"/>
</dbReference>
<dbReference type="CDD" id="cd01301">
    <property type="entry name" value="rDP_like"/>
    <property type="match status" value="1"/>
</dbReference>
<dbReference type="InterPro" id="IPR008257">
    <property type="entry name" value="Pept_M19"/>
</dbReference>
<dbReference type="PANTHER" id="PTHR10443">
    <property type="entry name" value="MICROSOMAL DIPEPTIDASE"/>
    <property type="match status" value="1"/>
</dbReference>
<keyword evidence="2" id="KW-1185">Reference proteome</keyword>
<dbReference type="RefSeq" id="WP_218602503.1">
    <property type="nucleotide sequence ID" value="NZ_JADQDJ010000068.1"/>
</dbReference>
<evidence type="ECO:0000313" key="1">
    <source>
        <dbReference type="EMBL" id="MBW0134498.1"/>
    </source>
</evidence>
<name>A0ABS6UQG2_9PSEU</name>
<sequence length="359" mass="38229">MPDLDLVDGHNDLPWALRARGDADVAQPQPQFHTDLPRLRAGQVAAQFWSVYVPCSYTGDAAVTAVLEQIDLVHRLVARYPDQLAPATTADEVAAATAQGRVASLLGAEGGHCINGSLAVLRMLRRLGVRYLTLTHNSNVEWADSATDDPVCGGLSPFGREVVAEMNRIGMIVDLSHVAATTMRDALDATAAPVLFTHSSCRAVTDHPRNVPDDVLAALAANGGTAMVTFVPRFVSTAVEEWDERLAEAMAGRGLDHNDLRARDAFAAVWDGPASPRATLGDVVAHLDHAREVAGVDHIGIGGDYDGCSEFPTGLEDVSRYPALFDALADRGWSGEDRAKLAGRNALRVLRAADESGSI</sequence>
<proteinExistence type="predicted"/>
<organism evidence="1 2">
    <name type="scientific">Pseudonocardia abyssalis</name>
    <dbReference type="NCBI Taxonomy" id="2792008"/>
    <lineage>
        <taxon>Bacteria</taxon>
        <taxon>Bacillati</taxon>
        <taxon>Actinomycetota</taxon>
        <taxon>Actinomycetes</taxon>
        <taxon>Pseudonocardiales</taxon>
        <taxon>Pseudonocardiaceae</taxon>
        <taxon>Pseudonocardia</taxon>
    </lineage>
</organism>
<gene>
    <name evidence="1" type="ORF">I4I81_09535</name>
</gene>
<dbReference type="EMBL" id="JADQDK010000001">
    <property type="protein sequence ID" value="MBW0134498.1"/>
    <property type="molecule type" value="Genomic_DNA"/>
</dbReference>
<dbReference type="PROSITE" id="PS51365">
    <property type="entry name" value="RENAL_DIPEPTIDASE_2"/>
    <property type="match status" value="1"/>
</dbReference>